<dbReference type="EMBL" id="ML179047">
    <property type="protein sequence ID" value="THV05737.1"/>
    <property type="molecule type" value="Genomic_DNA"/>
</dbReference>
<organism evidence="1 2">
    <name type="scientific">Dendrothele bispora (strain CBS 962.96)</name>
    <dbReference type="NCBI Taxonomy" id="1314807"/>
    <lineage>
        <taxon>Eukaryota</taxon>
        <taxon>Fungi</taxon>
        <taxon>Dikarya</taxon>
        <taxon>Basidiomycota</taxon>
        <taxon>Agaricomycotina</taxon>
        <taxon>Agaricomycetes</taxon>
        <taxon>Agaricomycetidae</taxon>
        <taxon>Agaricales</taxon>
        <taxon>Agaricales incertae sedis</taxon>
        <taxon>Dendrothele</taxon>
    </lineage>
</organism>
<evidence type="ECO:0000313" key="2">
    <source>
        <dbReference type="Proteomes" id="UP000297245"/>
    </source>
</evidence>
<reference evidence="1 2" key="1">
    <citation type="journal article" date="2019" name="Nat. Ecol. Evol.">
        <title>Megaphylogeny resolves global patterns of mushroom evolution.</title>
        <authorList>
            <person name="Varga T."/>
            <person name="Krizsan K."/>
            <person name="Foldi C."/>
            <person name="Dima B."/>
            <person name="Sanchez-Garcia M."/>
            <person name="Sanchez-Ramirez S."/>
            <person name="Szollosi G.J."/>
            <person name="Szarkandi J.G."/>
            <person name="Papp V."/>
            <person name="Albert L."/>
            <person name="Andreopoulos W."/>
            <person name="Angelini C."/>
            <person name="Antonin V."/>
            <person name="Barry K.W."/>
            <person name="Bougher N.L."/>
            <person name="Buchanan P."/>
            <person name="Buyck B."/>
            <person name="Bense V."/>
            <person name="Catcheside P."/>
            <person name="Chovatia M."/>
            <person name="Cooper J."/>
            <person name="Damon W."/>
            <person name="Desjardin D."/>
            <person name="Finy P."/>
            <person name="Geml J."/>
            <person name="Haridas S."/>
            <person name="Hughes K."/>
            <person name="Justo A."/>
            <person name="Karasinski D."/>
            <person name="Kautmanova I."/>
            <person name="Kiss B."/>
            <person name="Kocsube S."/>
            <person name="Kotiranta H."/>
            <person name="LaButti K.M."/>
            <person name="Lechner B.E."/>
            <person name="Liimatainen K."/>
            <person name="Lipzen A."/>
            <person name="Lukacs Z."/>
            <person name="Mihaltcheva S."/>
            <person name="Morgado L.N."/>
            <person name="Niskanen T."/>
            <person name="Noordeloos M.E."/>
            <person name="Ohm R.A."/>
            <person name="Ortiz-Santana B."/>
            <person name="Ovrebo C."/>
            <person name="Racz N."/>
            <person name="Riley R."/>
            <person name="Savchenko A."/>
            <person name="Shiryaev A."/>
            <person name="Soop K."/>
            <person name="Spirin V."/>
            <person name="Szebenyi C."/>
            <person name="Tomsovsky M."/>
            <person name="Tulloss R.E."/>
            <person name="Uehling J."/>
            <person name="Grigoriev I.V."/>
            <person name="Vagvolgyi C."/>
            <person name="Papp T."/>
            <person name="Martin F.M."/>
            <person name="Miettinen O."/>
            <person name="Hibbett D.S."/>
            <person name="Nagy L.G."/>
        </authorList>
    </citation>
    <scope>NUCLEOTIDE SEQUENCE [LARGE SCALE GENOMIC DNA]</scope>
    <source>
        <strain evidence="1 2">CBS 962.96</strain>
    </source>
</reference>
<name>A0A4S8MRL8_DENBC</name>
<keyword evidence="2" id="KW-1185">Reference proteome</keyword>
<proteinExistence type="predicted"/>
<evidence type="ECO:0000313" key="1">
    <source>
        <dbReference type="EMBL" id="THV05737.1"/>
    </source>
</evidence>
<dbReference type="Proteomes" id="UP000297245">
    <property type="component" value="Unassembled WGS sequence"/>
</dbReference>
<protein>
    <submittedName>
        <fullName evidence="1">Uncharacterized protein</fullName>
    </submittedName>
</protein>
<dbReference type="AlphaFoldDB" id="A0A4S8MRL8"/>
<sequence>MCHNVSAAMENHKKTYDSRISRISRYFQVTYMRVFLDTNQNFDATFLGHMGPPYVQYSSTVSFHTRTAVHVEYTWFQVIWVSVRSLAAQIPALLNFTSDSVGDRGTKGKPFQSIERGKNVTWHTYLRAINAEMLRLTLGENVPGIAVEFDFFVIDGNGEVLDQNSVKHTSKVLVGRLLDARGVTFLPYPDNPVPLFEYEFLE</sequence>
<accession>A0A4S8MRL8</accession>
<gene>
    <name evidence="1" type="ORF">K435DRAFT_790004</name>
</gene>